<dbReference type="RefSeq" id="WP_174194934.1">
    <property type="nucleotide sequence ID" value="NZ_JABULH010000006.1"/>
</dbReference>
<proteinExistence type="predicted"/>
<protein>
    <submittedName>
        <fullName evidence="1">Uncharacterized protein</fullName>
    </submittedName>
</protein>
<accession>A0ABX2JTE0</accession>
<evidence type="ECO:0000313" key="2">
    <source>
        <dbReference type="Proteomes" id="UP000621447"/>
    </source>
</evidence>
<sequence length="133" mass="14197">MFLLLTLIDTSAGAGHARLAHPFHPSSGVPAALMAGLAERPLYRLFVTFSHMRGMPTPQLATLSESLGDGAAEELPPMLQQSLARHRDNLSSMVAALRAAGLDEASIERHLAVLIDSYRAELAAAFLHLTSQA</sequence>
<name>A0ABX2JTE0_9SPHN</name>
<evidence type="ECO:0000313" key="1">
    <source>
        <dbReference type="EMBL" id="NTS66312.1"/>
    </source>
</evidence>
<organism evidence="1 2">
    <name type="scientific">Sphingomonas hominis</name>
    <dbReference type="NCBI Taxonomy" id="2741495"/>
    <lineage>
        <taxon>Bacteria</taxon>
        <taxon>Pseudomonadati</taxon>
        <taxon>Pseudomonadota</taxon>
        <taxon>Alphaproteobacteria</taxon>
        <taxon>Sphingomonadales</taxon>
        <taxon>Sphingomonadaceae</taxon>
        <taxon>Sphingomonas</taxon>
    </lineage>
</organism>
<dbReference type="EMBL" id="JABULH010000006">
    <property type="protein sequence ID" value="NTS66312.1"/>
    <property type="molecule type" value="Genomic_DNA"/>
</dbReference>
<reference evidence="1 2" key="1">
    <citation type="submission" date="2020-06" db="EMBL/GenBank/DDBJ databases">
        <title>Sphingomonas hominis sp. nov., a member of the Sphingomonas, isolated from the hair of a 22-year-old girl.</title>
        <authorList>
            <person name="Zhang D.-F."/>
            <person name="Cui X.-W."/>
        </authorList>
    </citation>
    <scope>NUCLEOTIDE SEQUENCE [LARGE SCALE GENOMIC DNA]</scope>
    <source>
        <strain evidence="1 2">HHU CXW</strain>
    </source>
</reference>
<keyword evidence="2" id="KW-1185">Reference proteome</keyword>
<gene>
    <name evidence="1" type="ORF">HRV97_14215</name>
</gene>
<comment type="caution">
    <text evidence="1">The sequence shown here is derived from an EMBL/GenBank/DDBJ whole genome shotgun (WGS) entry which is preliminary data.</text>
</comment>
<dbReference type="Proteomes" id="UP000621447">
    <property type="component" value="Unassembled WGS sequence"/>
</dbReference>